<dbReference type="PROSITE" id="PS51257">
    <property type="entry name" value="PROKAR_LIPOPROTEIN"/>
    <property type="match status" value="1"/>
</dbReference>
<keyword evidence="2" id="KW-1185">Reference proteome</keyword>
<dbReference type="EMBL" id="AHMT02000011">
    <property type="protein sequence ID" value="EQA64195.1"/>
    <property type="molecule type" value="Genomic_DNA"/>
</dbReference>
<dbReference type="InterPro" id="IPR032675">
    <property type="entry name" value="LRR_dom_sf"/>
</dbReference>
<dbReference type="RefSeq" id="WP_010576057.1">
    <property type="nucleotide sequence ID" value="NZ_AHMT02000011.1"/>
</dbReference>
<protein>
    <submittedName>
        <fullName evidence="1">Leucine rich repeat protein</fullName>
    </submittedName>
</protein>
<dbReference type="GO" id="GO:0031146">
    <property type="term" value="P:SCF-dependent proteasomal ubiquitin-dependent protein catabolic process"/>
    <property type="evidence" value="ECO:0007669"/>
    <property type="project" value="TreeGrafter"/>
</dbReference>
<sequence>MKNFCIAVIAILIVFQGCDQEKDEVKKAYDYLKSIDSIHSFESPNEDRNSVKGLNFQDSKISDEGIKHLLLFPNLENLDLSNTSISDTGLVELLKFSKLSSLNLSSTKITCSGIGVLSKSKSISILELAYNNQLDDKCLIFLSSFPKLTSIELGSTSISLDGSARLRKLRPDIQVSRFEESGNY</sequence>
<dbReference type="InterPro" id="IPR001611">
    <property type="entry name" value="Leu-rich_rpt"/>
</dbReference>
<dbReference type="Pfam" id="PF13516">
    <property type="entry name" value="LRR_6"/>
    <property type="match status" value="1"/>
</dbReference>
<evidence type="ECO:0000313" key="2">
    <source>
        <dbReference type="Proteomes" id="UP000018747"/>
    </source>
</evidence>
<reference evidence="1" key="1">
    <citation type="submission" date="2013-05" db="EMBL/GenBank/DDBJ databases">
        <authorList>
            <person name="Harkins D.M."/>
            <person name="Durkin A.S."/>
            <person name="Brinkac L.M."/>
            <person name="Haft D.H."/>
            <person name="Selengut J.D."/>
            <person name="Sanka R."/>
            <person name="DePew J."/>
            <person name="Purushe J."/>
            <person name="Hartskeerl R.A."/>
            <person name="Ahmed A."/>
            <person name="van der Linden H."/>
            <person name="Goris M.G.A."/>
            <person name="Vinetz J.M."/>
            <person name="Sutton G.G."/>
            <person name="Nierman W.C."/>
            <person name="Fouts D.E."/>
        </authorList>
    </citation>
    <scope>NUCLEOTIDE SEQUENCE [LARGE SCALE GENOMIC DNA]</scope>
    <source>
        <strain evidence="1">L 60</strain>
    </source>
</reference>
<dbReference type="SUPFAM" id="SSF52047">
    <property type="entry name" value="RNI-like"/>
    <property type="match status" value="1"/>
</dbReference>
<dbReference type="Gene3D" id="3.80.10.10">
    <property type="entry name" value="Ribonuclease Inhibitor"/>
    <property type="match status" value="1"/>
</dbReference>
<dbReference type="GO" id="GO:0019005">
    <property type="term" value="C:SCF ubiquitin ligase complex"/>
    <property type="evidence" value="ECO:0007669"/>
    <property type="project" value="TreeGrafter"/>
</dbReference>
<dbReference type="PANTHER" id="PTHR13318">
    <property type="entry name" value="PARTNER OF PAIRED, ISOFORM B-RELATED"/>
    <property type="match status" value="1"/>
</dbReference>
<dbReference type="AlphaFoldDB" id="V6I1V5"/>
<organism evidence="1 2">
    <name type="scientific">Leptospira alexanderi serovar Manhao 3 str. L 60</name>
    <dbReference type="NCBI Taxonomy" id="1049759"/>
    <lineage>
        <taxon>Bacteria</taxon>
        <taxon>Pseudomonadati</taxon>
        <taxon>Spirochaetota</taxon>
        <taxon>Spirochaetia</taxon>
        <taxon>Leptospirales</taxon>
        <taxon>Leptospiraceae</taxon>
        <taxon>Leptospira</taxon>
    </lineage>
</organism>
<evidence type="ECO:0000313" key="1">
    <source>
        <dbReference type="EMBL" id="EQA64195.1"/>
    </source>
</evidence>
<gene>
    <name evidence="1" type="ORF">LEP1GSC062_2035</name>
</gene>
<proteinExistence type="predicted"/>
<comment type="caution">
    <text evidence="1">The sequence shown here is derived from an EMBL/GenBank/DDBJ whole genome shotgun (WGS) entry which is preliminary data.</text>
</comment>
<accession>V6I1V5</accession>
<name>V6I1V5_9LEPT</name>
<dbReference type="Proteomes" id="UP000018747">
    <property type="component" value="Unassembled WGS sequence"/>
</dbReference>